<accession>A0A8J8K7G6</accession>
<organism evidence="1 2">
    <name type="scientific">Calidifontibacillus erzurumensis</name>
    <dbReference type="NCBI Taxonomy" id="2741433"/>
    <lineage>
        <taxon>Bacteria</taxon>
        <taxon>Bacillati</taxon>
        <taxon>Bacillota</taxon>
        <taxon>Bacilli</taxon>
        <taxon>Bacillales</taxon>
        <taxon>Bacillaceae</taxon>
        <taxon>Calidifontibacillus/Schinkia group</taxon>
        <taxon>Calidifontibacillus</taxon>
    </lineage>
</organism>
<keyword evidence="2" id="KW-1185">Reference proteome</keyword>
<protein>
    <submittedName>
        <fullName evidence="1">DUF3055 domain-containing protein</fullName>
    </submittedName>
</protein>
<name>A0A8J8K7G6_9BACI</name>
<sequence>MATIERLYDESETTKVRFIGFSTDDFRYDFGIIYTNQFFGKPMVVCMQSGCSTLLDGEDIQDYEQLKKIFRLKNDKQAMDLAVFFEQNLPTSRFETQYD</sequence>
<evidence type="ECO:0000313" key="2">
    <source>
        <dbReference type="Proteomes" id="UP000625804"/>
    </source>
</evidence>
<dbReference type="InterPro" id="IPR021415">
    <property type="entry name" value="SAV0927-like"/>
</dbReference>
<dbReference type="EMBL" id="JABTTE010000002">
    <property type="protein sequence ID" value="NSL50721.1"/>
    <property type="molecule type" value="Genomic_DNA"/>
</dbReference>
<comment type="caution">
    <text evidence="1">The sequence shown here is derived from an EMBL/GenBank/DDBJ whole genome shotgun (WGS) entry which is preliminary data.</text>
</comment>
<evidence type="ECO:0000313" key="1">
    <source>
        <dbReference type="EMBL" id="NSL50721.1"/>
    </source>
</evidence>
<dbReference type="RefSeq" id="WP_173729910.1">
    <property type="nucleotide sequence ID" value="NZ_JABTTE010000002.1"/>
</dbReference>
<reference evidence="1" key="1">
    <citation type="submission" date="2020-06" db="EMBL/GenBank/DDBJ databases">
        <title>A novel thermopfilic bacterium from Erzurum, Turkey.</title>
        <authorList>
            <person name="Adiguzel A."/>
            <person name="Ay H."/>
            <person name="Baltaci M.O."/>
        </authorList>
    </citation>
    <scope>NUCLEOTIDE SEQUENCE</scope>
    <source>
        <strain evidence="1">P2</strain>
    </source>
</reference>
<dbReference type="Proteomes" id="UP000625804">
    <property type="component" value="Unassembled WGS sequence"/>
</dbReference>
<proteinExistence type="predicted"/>
<dbReference type="Pfam" id="PF11256">
    <property type="entry name" value="SAV0927-like"/>
    <property type="match status" value="1"/>
</dbReference>
<gene>
    <name evidence="1" type="ORF">HR057_02955</name>
</gene>
<dbReference type="AlphaFoldDB" id="A0A8J8K7G6"/>